<gene>
    <name evidence="5" type="ORF">SAMN05421823_10885</name>
</gene>
<evidence type="ECO:0000313" key="6">
    <source>
        <dbReference type="Proteomes" id="UP000198510"/>
    </source>
</evidence>
<dbReference type="EMBL" id="FNFO01000008">
    <property type="protein sequence ID" value="SDL77637.1"/>
    <property type="molecule type" value="Genomic_DNA"/>
</dbReference>
<protein>
    <submittedName>
        <fullName evidence="5">Por secretion system C-terminal sorting domain-containing protein</fullName>
    </submittedName>
</protein>
<reference evidence="5 6" key="1">
    <citation type="submission" date="2016-10" db="EMBL/GenBank/DDBJ databases">
        <authorList>
            <person name="de Groot N.N."/>
        </authorList>
    </citation>
    <scope>NUCLEOTIDE SEQUENCE [LARGE SCALE GENOMIC DNA]</scope>
    <source>
        <strain evidence="5 6">DSM 25186</strain>
    </source>
</reference>
<evidence type="ECO:0000259" key="4">
    <source>
        <dbReference type="Pfam" id="PF18962"/>
    </source>
</evidence>
<dbReference type="Proteomes" id="UP000198510">
    <property type="component" value="Unassembled WGS sequence"/>
</dbReference>
<feature type="compositionally biased region" description="Basic and acidic residues" evidence="2">
    <location>
        <begin position="157"/>
        <end position="175"/>
    </location>
</feature>
<dbReference type="STRING" id="1075417.SAMN05421823_10885"/>
<accession>A0A1G9MUP3</accession>
<dbReference type="Pfam" id="PF18962">
    <property type="entry name" value="Por_Secre_tail"/>
    <property type="match status" value="1"/>
</dbReference>
<evidence type="ECO:0000256" key="2">
    <source>
        <dbReference type="SAM" id="MobiDB-lite"/>
    </source>
</evidence>
<dbReference type="Gene3D" id="2.60.40.4070">
    <property type="match status" value="1"/>
</dbReference>
<dbReference type="InterPro" id="IPR026444">
    <property type="entry name" value="Secre_tail"/>
</dbReference>
<proteinExistence type="predicted"/>
<feature type="region of interest" description="Disordered" evidence="2">
    <location>
        <begin position="157"/>
        <end position="194"/>
    </location>
</feature>
<keyword evidence="3" id="KW-0732">Signal</keyword>
<dbReference type="AlphaFoldDB" id="A0A1G9MUP3"/>
<evidence type="ECO:0000256" key="3">
    <source>
        <dbReference type="SAM" id="SignalP"/>
    </source>
</evidence>
<feature type="domain" description="Secretion system C-terminal sorting" evidence="4">
    <location>
        <begin position="229"/>
        <end position="305"/>
    </location>
</feature>
<keyword evidence="6" id="KW-1185">Reference proteome</keyword>
<dbReference type="NCBIfam" id="TIGR04183">
    <property type="entry name" value="Por_Secre_tail"/>
    <property type="match status" value="1"/>
</dbReference>
<feature type="chain" id="PRO_5011603654" evidence="3">
    <location>
        <begin position="24"/>
        <end position="307"/>
    </location>
</feature>
<feature type="coiled-coil region" evidence="1">
    <location>
        <begin position="64"/>
        <end position="91"/>
    </location>
</feature>
<dbReference type="PROSITE" id="PS51257">
    <property type="entry name" value="PROKAR_LIPOPROTEIN"/>
    <property type="match status" value="1"/>
</dbReference>
<organism evidence="5 6">
    <name type="scientific">Catalinimonas alkaloidigena</name>
    <dbReference type="NCBI Taxonomy" id="1075417"/>
    <lineage>
        <taxon>Bacteria</taxon>
        <taxon>Pseudomonadati</taxon>
        <taxon>Bacteroidota</taxon>
        <taxon>Cytophagia</taxon>
        <taxon>Cytophagales</taxon>
        <taxon>Catalimonadaceae</taxon>
        <taxon>Catalinimonas</taxon>
    </lineage>
</organism>
<keyword evidence="1" id="KW-0175">Coiled coil</keyword>
<name>A0A1G9MUP3_9BACT</name>
<dbReference type="RefSeq" id="WP_089684914.1">
    <property type="nucleotide sequence ID" value="NZ_FNFO01000008.1"/>
</dbReference>
<sequence length="307" mass="34455">MKIQVLQWAAALMISCYTLPTLAQDQTTAPGSRKEARQQVMTYVKENVVPVMSAQRTKLDAQLAKADKTKLESLKADLKEIRDARKSLRGDAREKGQKRPELTEEQQAAFRDLHYRQQIAMGQVAQLAQKYDNQIQTLFDEVAGQREQWHADLKAFREANRPERAHPEGQSGDRKRAGRAHGSRGDRAHAGPGMHLWQPASFLLWDPREPMSERGLGMSAPEAGQESRLYPNPTSGAARIAYSVEKAGTVKIEVLDRQGRVVQTLQNEAQTAGAYEKEVDLSALKGNAYFYRITTPDGVQTKKFVRQ</sequence>
<evidence type="ECO:0000313" key="5">
    <source>
        <dbReference type="EMBL" id="SDL77637.1"/>
    </source>
</evidence>
<dbReference type="OrthoDB" id="881643at2"/>
<evidence type="ECO:0000256" key="1">
    <source>
        <dbReference type="SAM" id="Coils"/>
    </source>
</evidence>
<feature type="signal peptide" evidence="3">
    <location>
        <begin position="1"/>
        <end position="23"/>
    </location>
</feature>